<evidence type="ECO:0000256" key="1">
    <source>
        <dbReference type="ARBA" id="ARBA00005395"/>
    </source>
</evidence>
<evidence type="ECO:0000313" key="7">
    <source>
        <dbReference type="EMBL" id="RLJ70638.1"/>
    </source>
</evidence>
<dbReference type="RefSeq" id="WP_121010620.1">
    <property type="nucleotide sequence ID" value="NZ_RCCJ01000001.1"/>
</dbReference>
<comment type="similarity">
    <text evidence="1 5">Belongs to the acetyltransferase family. RimI subfamily.</text>
</comment>
<accession>A0A497XP43</accession>
<dbReference type="GO" id="GO:0005737">
    <property type="term" value="C:cytoplasm"/>
    <property type="evidence" value="ECO:0007669"/>
    <property type="project" value="UniProtKB-SubCell"/>
</dbReference>
<dbReference type="PANTHER" id="PTHR43420">
    <property type="entry name" value="ACETYLTRANSFERASE"/>
    <property type="match status" value="1"/>
</dbReference>
<evidence type="ECO:0000313" key="8">
    <source>
        <dbReference type="Proteomes" id="UP000267841"/>
    </source>
</evidence>
<dbReference type="InterPro" id="IPR000182">
    <property type="entry name" value="GNAT_dom"/>
</dbReference>
<organism evidence="7 8">
    <name type="scientific">Hydrogenivirga caldilitoris</name>
    <dbReference type="NCBI Taxonomy" id="246264"/>
    <lineage>
        <taxon>Bacteria</taxon>
        <taxon>Pseudomonadati</taxon>
        <taxon>Aquificota</taxon>
        <taxon>Aquificia</taxon>
        <taxon>Aquificales</taxon>
        <taxon>Aquificaceae</taxon>
        <taxon>Hydrogenivirga</taxon>
    </lineage>
</organism>
<keyword evidence="4" id="KW-0012">Acyltransferase</keyword>
<evidence type="ECO:0000256" key="5">
    <source>
        <dbReference type="RuleBase" id="RU363094"/>
    </source>
</evidence>
<comment type="function">
    <text evidence="5">Acetylates the N-terminal alanine of ribosomal protein bS18.</text>
</comment>
<dbReference type="EC" id="2.3.1.266" evidence="5"/>
<gene>
    <name evidence="7" type="ORF">BCF55_0916</name>
</gene>
<dbReference type="InterPro" id="IPR016181">
    <property type="entry name" value="Acyl_CoA_acyltransferase"/>
</dbReference>
<proteinExistence type="inferred from homology"/>
<comment type="caution">
    <text evidence="7">The sequence shown here is derived from an EMBL/GenBank/DDBJ whole genome shotgun (WGS) entry which is preliminary data.</text>
</comment>
<dbReference type="AlphaFoldDB" id="A0A497XP43"/>
<dbReference type="PROSITE" id="PS51186">
    <property type="entry name" value="GNAT"/>
    <property type="match status" value="1"/>
</dbReference>
<evidence type="ECO:0000256" key="2">
    <source>
        <dbReference type="ARBA" id="ARBA00022490"/>
    </source>
</evidence>
<reference evidence="7 8" key="1">
    <citation type="submission" date="2018-10" db="EMBL/GenBank/DDBJ databases">
        <title>Genomic Encyclopedia of Archaeal and Bacterial Type Strains, Phase II (KMG-II): from individual species to whole genera.</title>
        <authorList>
            <person name="Goeker M."/>
        </authorList>
    </citation>
    <scope>NUCLEOTIDE SEQUENCE [LARGE SCALE GENOMIC DNA]</scope>
    <source>
        <strain evidence="7 8">DSM 16510</strain>
    </source>
</reference>
<dbReference type="NCBIfam" id="TIGR01575">
    <property type="entry name" value="rimI"/>
    <property type="match status" value="1"/>
</dbReference>
<feature type="domain" description="N-acetyltransferase" evidence="6">
    <location>
        <begin position="3"/>
        <end position="145"/>
    </location>
</feature>
<dbReference type="OrthoDB" id="9794566at2"/>
<comment type="catalytic activity">
    <reaction evidence="5">
        <text>N-terminal L-alanyl-[ribosomal protein bS18] + acetyl-CoA = N-terminal N(alpha)-acetyl-L-alanyl-[ribosomal protein bS18] + CoA + H(+)</text>
        <dbReference type="Rhea" id="RHEA:43756"/>
        <dbReference type="Rhea" id="RHEA-COMP:10676"/>
        <dbReference type="Rhea" id="RHEA-COMP:10677"/>
        <dbReference type="ChEBI" id="CHEBI:15378"/>
        <dbReference type="ChEBI" id="CHEBI:57287"/>
        <dbReference type="ChEBI" id="CHEBI:57288"/>
        <dbReference type="ChEBI" id="CHEBI:64718"/>
        <dbReference type="ChEBI" id="CHEBI:83683"/>
        <dbReference type="EC" id="2.3.1.266"/>
    </reaction>
</comment>
<dbReference type="InterPro" id="IPR006464">
    <property type="entry name" value="AcTrfase_RimI/Ard1"/>
</dbReference>
<keyword evidence="8" id="KW-1185">Reference proteome</keyword>
<dbReference type="SUPFAM" id="SSF55729">
    <property type="entry name" value="Acyl-CoA N-acyltransferases (Nat)"/>
    <property type="match status" value="1"/>
</dbReference>
<sequence length="145" mass="16872">MDIHVRYMTQEDLPRVYEINRLSFTTDAWSLDSLKREFNLSYSLKFVLEVGGEIVGYAILWLIKEEAFIMTFAIAPKYRGKGIGKLFLSELIDRLRESAKVIQLDVRKSNLPAIKLYRSLGFKIVRERPKFYSDGESALVMELEL</sequence>
<evidence type="ECO:0000256" key="4">
    <source>
        <dbReference type="ARBA" id="ARBA00023315"/>
    </source>
</evidence>
<dbReference type="EMBL" id="RCCJ01000001">
    <property type="protein sequence ID" value="RLJ70638.1"/>
    <property type="molecule type" value="Genomic_DNA"/>
</dbReference>
<keyword evidence="2 5" id="KW-0963">Cytoplasm</keyword>
<dbReference type="GO" id="GO:0008999">
    <property type="term" value="F:protein-N-terminal-alanine acetyltransferase activity"/>
    <property type="evidence" value="ECO:0007669"/>
    <property type="project" value="UniProtKB-EC"/>
</dbReference>
<comment type="subcellular location">
    <subcellularLocation>
        <location evidence="5">Cytoplasm</location>
    </subcellularLocation>
</comment>
<dbReference type="InterPro" id="IPR050680">
    <property type="entry name" value="YpeA/RimI_acetyltransf"/>
</dbReference>
<name>A0A497XP43_9AQUI</name>
<dbReference type="PANTHER" id="PTHR43420:SF44">
    <property type="entry name" value="ACETYLTRANSFERASE YPEA"/>
    <property type="match status" value="1"/>
</dbReference>
<protein>
    <recommendedName>
        <fullName evidence="5">[Ribosomal protein bS18]-alanine N-acetyltransferase</fullName>
        <ecNumber evidence="5">2.3.1.266</ecNumber>
    </recommendedName>
</protein>
<dbReference type="CDD" id="cd04301">
    <property type="entry name" value="NAT_SF"/>
    <property type="match status" value="1"/>
</dbReference>
<dbReference type="Proteomes" id="UP000267841">
    <property type="component" value="Unassembled WGS sequence"/>
</dbReference>
<keyword evidence="3 7" id="KW-0808">Transferase</keyword>
<dbReference type="Pfam" id="PF00583">
    <property type="entry name" value="Acetyltransf_1"/>
    <property type="match status" value="1"/>
</dbReference>
<evidence type="ECO:0000259" key="6">
    <source>
        <dbReference type="PROSITE" id="PS51186"/>
    </source>
</evidence>
<evidence type="ECO:0000256" key="3">
    <source>
        <dbReference type="ARBA" id="ARBA00022679"/>
    </source>
</evidence>
<dbReference type="Gene3D" id="3.40.630.30">
    <property type="match status" value="1"/>
</dbReference>